<dbReference type="AlphaFoldDB" id="A0A2K9HF20"/>
<dbReference type="RefSeq" id="WP_057739548.1">
    <property type="nucleotide sequence ID" value="NZ_AZDQ01000043.1"/>
</dbReference>
<dbReference type="PRINTS" id="PR00368">
    <property type="entry name" value="FADPNR"/>
</dbReference>
<dbReference type="PANTHER" id="PTHR43014:SF5">
    <property type="entry name" value="GLUTATHIONE REDUCTASE (NADPH)"/>
    <property type="match status" value="1"/>
</dbReference>
<feature type="domain" description="Pyridine nucleotide-disulphide oxidoreductase dimerisation" evidence="5">
    <location>
        <begin position="333"/>
        <end position="431"/>
    </location>
</feature>
<evidence type="ECO:0000259" key="5">
    <source>
        <dbReference type="Pfam" id="PF02852"/>
    </source>
</evidence>
<dbReference type="GO" id="GO:0016491">
    <property type="term" value="F:oxidoreductase activity"/>
    <property type="evidence" value="ECO:0007669"/>
    <property type="project" value="InterPro"/>
</dbReference>
<dbReference type="GO" id="GO:0000166">
    <property type="term" value="F:nucleotide binding"/>
    <property type="evidence" value="ECO:0007669"/>
    <property type="project" value="UniProtKB-KW"/>
</dbReference>
<comment type="cofactor">
    <cofactor evidence="4">
        <name>FAD</name>
        <dbReference type="ChEBI" id="CHEBI:57692"/>
    </cofactor>
    <text evidence="4">Binds 1 FAD per subunit.</text>
</comment>
<dbReference type="InterPro" id="IPR001100">
    <property type="entry name" value="Pyr_nuc-diS_OxRdtase"/>
</dbReference>
<evidence type="ECO:0000256" key="4">
    <source>
        <dbReference type="PIRSR" id="PIRSR000350-3"/>
    </source>
</evidence>
<evidence type="ECO:0000259" key="6">
    <source>
        <dbReference type="Pfam" id="PF07992"/>
    </source>
</evidence>
<dbReference type="PRINTS" id="PR00411">
    <property type="entry name" value="PNDRDTASEI"/>
</dbReference>
<dbReference type="InterPro" id="IPR036188">
    <property type="entry name" value="FAD/NAD-bd_sf"/>
</dbReference>
<dbReference type="SUPFAM" id="SSF55424">
    <property type="entry name" value="FAD/NAD-linked reductases, dimerisation (C-terminal) domain"/>
    <property type="match status" value="1"/>
</dbReference>
<dbReference type="InterPro" id="IPR023753">
    <property type="entry name" value="FAD/NAD-binding_dom"/>
</dbReference>
<feature type="binding site" evidence="4">
    <location>
        <position position="293"/>
    </location>
    <ligand>
        <name>FAD</name>
        <dbReference type="ChEBI" id="CHEBI:57692"/>
    </ligand>
</feature>
<gene>
    <name evidence="7" type="ORF">LA20249_02650</name>
</gene>
<dbReference type="KEGG" id="lali:LA20249_02650"/>
<dbReference type="Gene3D" id="3.50.50.60">
    <property type="entry name" value="FAD/NAD(P)-binding domain"/>
    <property type="match status" value="2"/>
</dbReference>
<dbReference type="PANTHER" id="PTHR43014">
    <property type="entry name" value="MERCURIC REDUCTASE"/>
    <property type="match status" value="1"/>
</dbReference>
<proteinExistence type="inferred from homology"/>
<sequence length="441" mass="48109">MQYDVLIIGGGVGGGSAALNLAARGFKVAIVEERDWGGTTINRGSTPKRALLASAETHFRMTQLVKNVAPLSWSEMASHSAKVTLAANQRYGNNLVNSGITTIEGHATFVNSKTISVHGQEYQAKKIILATGARPRRLEFPGSHYMEHSASFLKSSNLPDNITIVGAGIIAFALASIATEAGKKVTIIQHNQKALRIFDQDLVQVLIKRLEDAGVIFKFDNTIQNITELSTGFYKVTTDQDCFETKAVYCAAGRIPNTEDLNLSAVGIKTGPQGIKVDENLRTSNPKIFALGDCCDVPVPKLSNYAIYQGKYLGNNLQKSVQFPIKYPTPALTVFSIPKLGQVGISTQQATNKPELEVKTMDIKNWQTYARNGDDLAQLKIIFNKGSQQIVGAEVLSQDADQLVDYLSLLIQQHVSANDLQQQLFAYPSQASDLYGIWQSK</sequence>
<evidence type="ECO:0000256" key="3">
    <source>
        <dbReference type="ARBA" id="ARBA00022827"/>
    </source>
</evidence>
<dbReference type="Pfam" id="PF02852">
    <property type="entry name" value="Pyr_redox_dim"/>
    <property type="match status" value="1"/>
</dbReference>
<dbReference type="InterPro" id="IPR004099">
    <property type="entry name" value="Pyr_nucl-diS_OxRdtase_dimer"/>
</dbReference>
<dbReference type="SUPFAM" id="SSF51905">
    <property type="entry name" value="FAD/NAD(P)-binding domain"/>
    <property type="match status" value="1"/>
</dbReference>
<keyword evidence="3 4" id="KW-0274">FAD</keyword>
<evidence type="ECO:0008006" key="9">
    <source>
        <dbReference type="Google" id="ProtNLM"/>
    </source>
</evidence>
<evidence type="ECO:0000313" key="8">
    <source>
        <dbReference type="Proteomes" id="UP000234653"/>
    </source>
</evidence>
<evidence type="ECO:0000256" key="2">
    <source>
        <dbReference type="ARBA" id="ARBA00022630"/>
    </source>
</evidence>
<dbReference type="OrthoDB" id="2189422at2"/>
<dbReference type="STRING" id="1423720.FC67_GL001808"/>
<dbReference type="InterPro" id="IPR016156">
    <property type="entry name" value="FAD/NAD-linked_Rdtase_dimer_sf"/>
</dbReference>
<dbReference type="Proteomes" id="UP000234653">
    <property type="component" value="Chromosome"/>
</dbReference>
<accession>A0A2K9HF20</accession>
<dbReference type="PIRSF" id="PIRSF000350">
    <property type="entry name" value="Mercury_reductase_MerA"/>
    <property type="match status" value="1"/>
</dbReference>
<reference evidence="7 8" key="1">
    <citation type="submission" date="2016-12" db="EMBL/GenBank/DDBJ databases">
        <title>The whole genome sequencing and assembly of Lactobacillus alimentarius DSM 20249T strain.</title>
        <authorList>
            <person name="Lee Y.-J."/>
            <person name="Yi H."/>
            <person name="Bahn Y.-S."/>
            <person name="Kim J.F."/>
            <person name="Lee D.-W."/>
        </authorList>
    </citation>
    <scope>NUCLEOTIDE SEQUENCE [LARGE SCALE GENOMIC DNA]</scope>
    <source>
        <strain evidence="7 8">DSM 20249</strain>
    </source>
</reference>
<evidence type="ECO:0000256" key="1">
    <source>
        <dbReference type="ARBA" id="ARBA00007532"/>
    </source>
</evidence>
<protein>
    <recommendedName>
        <fullName evidence="9">Glutathione reductase</fullName>
    </recommendedName>
</protein>
<dbReference type="EMBL" id="CP018867">
    <property type="protein sequence ID" value="AUI71164.1"/>
    <property type="molecule type" value="Genomic_DNA"/>
</dbReference>
<keyword evidence="4" id="KW-0547">Nucleotide-binding</keyword>
<name>A0A2K9HF20_9LACO</name>
<organism evidence="7 8">
    <name type="scientific">Companilactobacillus alimentarius DSM 20249</name>
    <dbReference type="NCBI Taxonomy" id="1423720"/>
    <lineage>
        <taxon>Bacteria</taxon>
        <taxon>Bacillati</taxon>
        <taxon>Bacillota</taxon>
        <taxon>Bacilli</taxon>
        <taxon>Lactobacillales</taxon>
        <taxon>Lactobacillaceae</taxon>
        <taxon>Companilactobacillus</taxon>
    </lineage>
</organism>
<feature type="domain" description="FAD/NAD(P)-binding" evidence="6">
    <location>
        <begin position="3"/>
        <end position="310"/>
    </location>
</feature>
<keyword evidence="4" id="KW-0520">NAD</keyword>
<dbReference type="Pfam" id="PF07992">
    <property type="entry name" value="Pyr_redox_2"/>
    <property type="match status" value="1"/>
</dbReference>
<keyword evidence="8" id="KW-1185">Reference proteome</keyword>
<keyword evidence="2" id="KW-0285">Flavoprotein</keyword>
<feature type="binding site" evidence="4">
    <location>
        <position position="253"/>
    </location>
    <ligand>
        <name>NAD(+)</name>
        <dbReference type="ChEBI" id="CHEBI:57540"/>
    </ligand>
</feature>
<comment type="similarity">
    <text evidence="1">Belongs to the class-I pyridine nucleotide-disulfide oxidoreductase family.</text>
</comment>
<dbReference type="Gene3D" id="3.30.390.30">
    <property type="match status" value="1"/>
</dbReference>
<evidence type="ECO:0000313" key="7">
    <source>
        <dbReference type="EMBL" id="AUI71164.1"/>
    </source>
</evidence>